<gene>
    <name evidence="2" type="ORF">EVG20_g9098</name>
</gene>
<evidence type="ECO:0000313" key="3">
    <source>
        <dbReference type="Proteomes" id="UP000298327"/>
    </source>
</evidence>
<comment type="caution">
    <text evidence="2">The sequence shown here is derived from an EMBL/GenBank/DDBJ whole genome shotgun (WGS) entry which is preliminary data.</text>
</comment>
<organism evidence="2 3">
    <name type="scientific">Dentipellis fragilis</name>
    <dbReference type="NCBI Taxonomy" id="205917"/>
    <lineage>
        <taxon>Eukaryota</taxon>
        <taxon>Fungi</taxon>
        <taxon>Dikarya</taxon>
        <taxon>Basidiomycota</taxon>
        <taxon>Agaricomycotina</taxon>
        <taxon>Agaricomycetes</taxon>
        <taxon>Russulales</taxon>
        <taxon>Hericiaceae</taxon>
        <taxon>Dentipellis</taxon>
    </lineage>
</organism>
<feature type="compositionally biased region" description="Pro residues" evidence="1">
    <location>
        <begin position="1"/>
        <end position="12"/>
    </location>
</feature>
<dbReference type="EMBL" id="SEOQ01000866">
    <property type="protein sequence ID" value="TFY56010.1"/>
    <property type="molecule type" value="Genomic_DNA"/>
</dbReference>
<dbReference type="AlphaFoldDB" id="A0A4Y9Y0Z1"/>
<dbReference type="Proteomes" id="UP000298327">
    <property type="component" value="Unassembled WGS sequence"/>
</dbReference>
<feature type="compositionally biased region" description="Polar residues" evidence="1">
    <location>
        <begin position="69"/>
        <end position="79"/>
    </location>
</feature>
<feature type="compositionally biased region" description="Basic residues" evidence="1">
    <location>
        <begin position="83"/>
        <end position="94"/>
    </location>
</feature>
<evidence type="ECO:0000313" key="2">
    <source>
        <dbReference type="EMBL" id="TFY56010.1"/>
    </source>
</evidence>
<name>A0A4Y9Y0Z1_9AGAM</name>
<evidence type="ECO:0000256" key="1">
    <source>
        <dbReference type="SAM" id="MobiDB-lite"/>
    </source>
</evidence>
<protein>
    <submittedName>
        <fullName evidence="2">Uncharacterized protein</fullName>
    </submittedName>
</protein>
<feature type="region of interest" description="Disordered" evidence="1">
    <location>
        <begin position="1"/>
        <end position="103"/>
    </location>
</feature>
<proteinExistence type="predicted"/>
<dbReference type="OrthoDB" id="3009148at2759"/>
<dbReference type="STRING" id="205917.A0A4Y9Y0Z1"/>
<keyword evidence="3" id="KW-1185">Reference proteome</keyword>
<accession>A0A4Y9Y0Z1</accession>
<sequence length="320" mass="35571">MTLPPSSPPAPSSPLSFFPSTPRPTEKCHGVANEETAAFPTSPLMPISSFCRGPQPSPDHRLTELPPLSSDSLVMSSPVRTKADRRRKAQKARARTLESQKAKKRLEEEAQKLAEDERKRLVMQAVLEDLDTRGIAFSELLLYAFNYKNTSPDWRWRSFFSKQGAVSGVMSLWASTENSDTGRRAVRDAAIKTIQGFLQREADNVGESGILRTRGKAIDADFVLGLNFKNFGKSIERACPVAFALMKAIATTKRQQDECKKKTLEHKDFIVASAISSLLGERSRQNNHMQHVLGLYLYATGATRQQISVLNHFGLSISYA</sequence>
<feature type="non-terminal residue" evidence="2">
    <location>
        <position position="320"/>
    </location>
</feature>
<reference evidence="2 3" key="1">
    <citation type="submission" date="2019-02" db="EMBL/GenBank/DDBJ databases">
        <title>Genome sequencing of the rare red list fungi Dentipellis fragilis.</title>
        <authorList>
            <person name="Buettner E."/>
            <person name="Kellner H."/>
        </authorList>
    </citation>
    <scope>NUCLEOTIDE SEQUENCE [LARGE SCALE GENOMIC DNA]</scope>
    <source>
        <strain evidence="2 3">DSM 105465</strain>
    </source>
</reference>